<proteinExistence type="predicted"/>
<dbReference type="KEGG" id="ccp:CHC_T00009405001"/>
<dbReference type="OrthoDB" id="5977318at2759"/>
<protein>
    <submittedName>
        <fullName evidence="2">TIR domain-containing protein GTPase</fullName>
    </submittedName>
</protein>
<organism evidence="2 3">
    <name type="scientific">Chondrus crispus</name>
    <name type="common">Carrageen Irish moss</name>
    <name type="synonym">Polymorpha crispa</name>
    <dbReference type="NCBI Taxonomy" id="2769"/>
    <lineage>
        <taxon>Eukaryota</taxon>
        <taxon>Rhodophyta</taxon>
        <taxon>Florideophyceae</taxon>
        <taxon>Rhodymeniophycidae</taxon>
        <taxon>Gigartinales</taxon>
        <taxon>Gigartinaceae</taxon>
        <taxon>Chondrus</taxon>
    </lineage>
</organism>
<dbReference type="Proteomes" id="UP000012073">
    <property type="component" value="Unassembled WGS sequence"/>
</dbReference>
<dbReference type="Gramene" id="CDF37690">
    <property type="protein sequence ID" value="CDF37690"/>
    <property type="gene ID" value="CHC_T00009405001"/>
</dbReference>
<feature type="domain" description="TIR" evidence="1">
    <location>
        <begin position="1141"/>
        <end position="1304"/>
    </location>
</feature>
<evidence type="ECO:0000313" key="3">
    <source>
        <dbReference type="Proteomes" id="UP000012073"/>
    </source>
</evidence>
<name>R7QJU9_CHOCR</name>
<dbReference type="PROSITE" id="PS50104">
    <property type="entry name" value="TIR"/>
    <property type="match status" value="1"/>
</dbReference>
<dbReference type="SUPFAM" id="SSF52200">
    <property type="entry name" value="Toll/Interleukin receptor TIR domain"/>
    <property type="match status" value="1"/>
</dbReference>
<sequence>MANIRTARGLVVEELHRLDEQRALGEGFRSRPLHINYYQSLQATLRSALQSLDSGAHVGRVSFQEMYAALCATKKQDLIPLKVLVDLWEAADVKVAEEYAKEMESVGLVSIECKTTRPPQILGIRLHDPAHDFVRQEAERMKISFWDYQWQQKPWPSISESIPLLLRERDPVHRLVRSAIPQSYDTLTHTFSVISHRHRNAQIFSTDFGAYDVKDFTTTMINTMNDHGSEVAEYLRNAILFVLENNFPYDRVLVSNTLNNISVMYFTEPSPPFSGPQLRKQGRELLQRAVDISKQCDRARANLALLLWRGHDIRNDGAEISRAIKLLEEAISICPLPRYKFLLARVLMSAESGVFCDWVRAKALLTEAVRNDLYKPAVKLLADMPAHGHEEVPLDVSGATRLRSRAEQHSKDITDMLQRVDFQDSREYVEKKLKEAKAKQSQIFLMVLGGGARGKTSLVRSLRGLPFVSEYNQTELAALSRIQVLLGSRNMSEEDGDELAFSQDSLNAILSRQATSSPSVKAQTATVEKTNQDPALSILHAYSKSGHATINDQRTPQRTTSSINLAPQIGNTFQPPKTTIDPHLARVRNYLENSSTLKKIDGTLVQCWDLAGQSQYVMAHALFVKNGSLFVFVVNLKNLWNISTRVEEVRELCRWMQLVHALVPDSESVRPIIVGTYKDSCGDLGEAEKVLREGLLDEVGEAVYDTWVRDKPEAENGEGRAIPFIAVENRTAKEDPGESGIEELEKLIKRLSDDIVASRLEIPLRWIAFVEEVERKSAEMNAERMSTVVWNTQEIFKCADGFSAFSTKKEERHEDALRALKYFSKLGRCVLFDMPKEGVYLFPRPAAMLDFVRRVTGPEEKVRRSLPKKHALSLRDGLLTKEGLKKLWDEHSQEICDMMLDALCSVDILMRVQFADGTSGTSEDLIAIPALLKEADDWQDCTSRPNESEVRLVTEFVDAFPHGLMGCLISHLHKKVGRVRPKVGFVGANAADWAAKIELKESGRVVFIFVSQQRRIEWKVYAQDPLSVARSCVTEVEELSRMPLSGKKFPMKHFLRTKCRSDLTGCGGEWTAKFEMPGDWVENATKARLPNLEGECPAPCGESWRLLDLMPEIEKYYGPADPKALKALAVIPRSSKEVGMKAVDVFISHAGVQKGKGGKGGDKLHFARPLHEDLCKRGMCCFLDKVSLRPGDDGVDKMTVAMETADIGVFILSPEFACQRWTMKELECFLMRKRKRRKREASETKKPGQSPGQSVPILIPVFYRLSLQECRRFDPEKYSKLFRDEDFYDEARQREMSTATVTALLKELSWTTGIENDGGASNDNGDPFASLARESLVERVAMAISEKYANIQANRNEL</sequence>
<dbReference type="SMART" id="SM00255">
    <property type="entry name" value="TIR"/>
    <property type="match status" value="1"/>
</dbReference>
<dbReference type="SUPFAM" id="SSF52540">
    <property type="entry name" value="P-loop containing nucleoside triphosphate hydrolases"/>
    <property type="match status" value="1"/>
</dbReference>
<dbReference type="Gene3D" id="3.40.50.10140">
    <property type="entry name" value="Toll/interleukin-1 receptor homology (TIR) domain"/>
    <property type="match status" value="1"/>
</dbReference>
<evidence type="ECO:0000259" key="1">
    <source>
        <dbReference type="PROSITE" id="PS50104"/>
    </source>
</evidence>
<dbReference type="Pfam" id="PF13676">
    <property type="entry name" value="TIR_2"/>
    <property type="match status" value="1"/>
</dbReference>
<gene>
    <name evidence="2" type="ORF">CHC_T00009405001</name>
</gene>
<dbReference type="Gene3D" id="1.10.10.10">
    <property type="entry name" value="Winged helix-like DNA-binding domain superfamily/Winged helix DNA-binding domain"/>
    <property type="match status" value="1"/>
</dbReference>
<evidence type="ECO:0000313" key="2">
    <source>
        <dbReference type="EMBL" id="CDF37690.1"/>
    </source>
</evidence>
<dbReference type="EMBL" id="HG001861">
    <property type="protein sequence ID" value="CDF37690.1"/>
    <property type="molecule type" value="Genomic_DNA"/>
</dbReference>
<dbReference type="InterPro" id="IPR035897">
    <property type="entry name" value="Toll_tir_struct_dom_sf"/>
</dbReference>
<dbReference type="PhylomeDB" id="R7QJU9"/>
<keyword evidence="3" id="KW-1185">Reference proteome</keyword>
<dbReference type="RefSeq" id="XP_005717561.1">
    <property type="nucleotide sequence ID" value="XM_005717504.1"/>
</dbReference>
<dbReference type="Gene3D" id="3.40.50.300">
    <property type="entry name" value="P-loop containing nucleotide triphosphate hydrolases"/>
    <property type="match status" value="1"/>
</dbReference>
<dbReference type="InterPro" id="IPR000157">
    <property type="entry name" value="TIR_dom"/>
</dbReference>
<accession>R7QJU9</accession>
<dbReference type="InterPro" id="IPR036388">
    <property type="entry name" value="WH-like_DNA-bd_sf"/>
</dbReference>
<dbReference type="GeneID" id="17325278"/>
<dbReference type="InterPro" id="IPR027417">
    <property type="entry name" value="P-loop_NTPase"/>
</dbReference>
<reference evidence="3" key="1">
    <citation type="journal article" date="2013" name="Proc. Natl. Acad. Sci. U.S.A.">
        <title>Genome structure and metabolic features in the red seaweed Chondrus crispus shed light on evolution of the Archaeplastida.</title>
        <authorList>
            <person name="Collen J."/>
            <person name="Porcel B."/>
            <person name="Carre W."/>
            <person name="Ball S.G."/>
            <person name="Chaparro C."/>
            <person name="Tonon T."/>
            <person name="Barbeyron T."/>
            <person name="Michel G."/>
            <person name="Noel B."/>
            <person name="Valentin K."/>
            <person name="Elias M."/>
            <person name="Artiguenave F."/>
            <person name="Arun A."/>
            <person name="Aury J.M."/>
            <person name="Barbosa-Neto J.F."/>
            <person name="Bothwell J.H."/>
            <person name="Bouget F.Y."/>
            <person name="Brillet L."/>
            <person name="Cabello-Hurtado F."/>
            <person name="Capella-Gutierrez S."/>
            <person name="Charrier B."/>
            <person name="Cladiere L."/>
            <person name="Cock J.M."/>
            <person name="Coelho S.M."/>
            <person name="Colleoni C."/>
            <person name="Czjzek M."/>
            <person name="Da Silva C."/>
            <person name="Delage L."/>
            <person name="Denoeud F."/>
            <person name="Deschamps P."/>
            <person name="Dittami S.M."/>
            <person name="Gabaldon T."/>
            <person name="Gachon C.M."/>
            <person name="Groisillier A."/>
            <person name="Herve C."/>
            <person name="Jabbari K."/>
            <person name="Katinka M."/>
            <person name="Kloareg B."/>
            <person name="Kowalczyk N."/>
            <person name="Labadie K."/>
            <person name="Leblanc C."/>
            <person name="Lopez P.J."/>
            <person name="McLachlan D.H."/>
            <person name="Meslet-Cladiere L."/>
            <person name="Moustafa A."/>
            <person name="Nehr Z."/>
            <person name="Nyvall Collen P."/>
            <person name="Panaud O."/>
            <person name="Partensky F."/>
            <person name="Poulain J."/>
            <person name="Rensing S.A."/>
            <person name="Rousvoal S."/>
            <person name="Samson G."/>
            <person name="Symeonidi A."/>
            <person name="Weissenbach J."/>
            <person name="Zambounis A."/>
            <person name="Wincker P."/>
            <person name="Boyen C."/>
        </authorList>
    </citation>
    <scope>NUCLEOTIDE SEQUENCE [LARGE SCALE GENOMIC DNA]</scope>
    <source>
        <strain evidence="3">cv. Stackhouse</strain>
    </source>
</reference>
<dbReference type="GO" id="GO:0007165">
    <property type="term" value="P:signal transduction"/>
    <property type="evidence" value="ECO:0007669"/>
    <property type="project" value="InterPro"/>
</dbReference>